<dbReference type="Proteomes" id="UP000282388">
    <property type="component" value="Unassembled WGS sequence"/>
</dbReference>
<dbReference type="OrthoDB" id="5297409at2"/>
<dbReference type="RefSeq" id="WP_120402485.1">
    <property type="nucleotide sequence ID" value="NZ_RAXV01000016.1"/>
</dbReference>
<sequence length="112" mass="13410">MTTIHYREIVCNGHNHTEVVDEQHTFDLNHFAEACGQSPEWVLQLLEYDILQDRPDERIHQFFGEDISRARRAYRLQRDFNASFTAVAMMMDLIDEVQQLRKQVKHQHFQSH</sequence>
<evidence type="ECO:0000313" key="1">
    <source>
        <dbReference type="EMBL" id="RKG31296.1"/>
    </source>
</evidence>
<name>A0A3A8ECQ6_9GAMM</name>
<organism evidence="1 2">
    <name type="scientific">Acinetobacter tianfuensis</name>
    <dbReference type="NCBI Taxonomy" id="2419603"/>
    <lineage>
        <taxon>Bacteria</taxon>
        <taxon>Pseudomonadati</taxon>
        <taxon>Pseudomonadota</taxon>
        <taxon>Gammaproteobacteria</taxon>
        <taxon>Moraxellales</taxon>
        <taxon>Moraxellaceae</taxon>
        <taxon>Acinetobacter</taxon>
    </lineage>
</organism>
<dbReference type="AlphaFoldDB" id="A0A3A8ECQ6"/>
<dbReference type="EMBL" id="RAXV01000016">
    <property type="protein sequence ID" value="RKG31296.1"/>
    <property type="molecule type" value="Genomic_DNA"/>
</dbReference>
<reference evidence="1 2" key="1">
    <citation type="submission" date="2018-09" db="EMBL/GenBank/DDBJ databases">
        <title>The draft genome of Acinetobacter spp. strains.</title>
        <authorList>
            <person name="Qin J."/>
            <person name="Feng Y."/>
            <person name="Zong Z."/>
        </authorList>
    </citation>
    <scope>NUCLEOTIDE SEQUENCE [LARGE SCALE GENOMIC DNA]</scope>
    <source>
        <strain evidence="1 2">WCHAc060012</strain>
    </source>
</reference>
<evidence type="ECO:0000313" key="2">
    <source>
        <dbReference type="Proteomes" id="UP000282388"/>
    </source>
</evidence>
<comment type="caution">
    <text evidence="1">The sequence shown here is derived from an EMBL/GenBank/DDBJ whole genome shotgun (WGS) entry which is preliminary data.</text>
</comment>
<dbReference type="Pfam" id="PF13591">
    <property type="entry name" value="MerR_2"/>
    <property type="match status" value="1"/>
</dbReference>
<keyword evidence="2" id="KW-1185">Reference proteome</keyword>
<protein>
    <submittedName>
        <fullName evidence="1">MerR family transcriptional regulator</fullName>
    </submittedName>
</protein>
<dbReference type="Gene3D" id="1.10.1660.10">
    <property type="match status" value="1"/>
</dbReference>
<proteinExistence type="predicted"/>
<gene>
    <name evidence="1" type="ORF">D7V32_08625</name>
</gene>
<accession>A0A3A8ECQ6</accession>